<reference evidence="1 2" key="1">
    <citation type="journal article" date="2021" name="Front. Microbiol.">
        <title>Aerobic Denitrification and Heterotrophic Sulfur Oxidation in the Genus Halomonas Revealed by Six Novel Species Characterizations and Genome-Based Analysis.</title>
        <authorList>
            <person name="Wang L."/>
            <person name="Shao Z."/>
        </authorList>
    </citation>
    <scope>NUCLEOTIDE SEQUENCE [LARGE SCALE GENOMIC DNA]</scope>
    <source>
        <strain evidence="1 2">MCCC 1A11059</strain>
    </source>
</reference>
<dbReference type="EMBL" id="CP053381">
    <property type="protein sequence ID" value="QTP54679.1"/>
    <property type="molecule type" value="Genomic_DNA"/>
</dbReference>
<evidence type="ECO:0000313" key="2">
    <source>
        <dbReference type="Proteomes" id="UP000671868"/>
    </source>
</evidence>
<organism evidence="1 2">
    <name type="scientific">Billgrantia sulfidoxydans</name>
    <dbReference type="NCBI Taxonomy" id="2733484"/>
    <lineage>
        <taxon>Bacteria</taxon>
        <taxon>Pseudomonadati</taxon>
        <taxon>Pseudomonadota</taxon>
        <taxon>Gammaproteobacteria</taxon>
        <taxon>Oceanospirillales</taxon>
        <taxon>Halomonadaceae</taxon>
        <taxon>Billgrantia</taxon>
    </lineage>
</organism>
<protein>
    <submittedName>
        <fullName evidence="1">Uncharacterized protein</fullName>
    </submittedName>
</protein>
<proteinExistence type="predicted"/>
<gene>
    <name evidence="1" type="ORF">HNO51_08270</name>
</gene>
<dbReference type="RefSeq" id="WP_209538924.1">
    <property type="nucleotide sequence ID" value="NZ_CP053381.1"/>
</dbReference>
<name>A0ABX7W2V9_9GAMM</name>
<keyword evidence="2" id="KW-1185">Reference proteome</keyword>
<accession>A0ABX7W2V9</accession>
<sequence length="343" mass="38383">MAQDALHQALSAFRHQQRIEDMNDLRDRFYALAAAGGDGEQKDLLEEAIDFVKEAGVDAPGYQVACLLLGTGEHHFHHGEPNLAHVFQGDMPTLAEMIDQEARTTHAAHLKHDPASTPPLPAYLRHQRQQFTIDASELRDGEWRHYEFTSLRNLILGELEQRVAGTQAELLPFTTHRVDLGEGWVERQHVPASSADNLVRRDLVLFNKRLAHSLTDYAMTVLQRDNALPAAIGITREPDTGPGHPEPLYTVALVNPGDASALNCGDIIDCMNWLGTFELAPVLEDVMAWGEAQLDRVLPAEIERLQGHYAAVQGPPEPYRQMMDDQLDRLLEGIREQVDQPLR</sequence>
<dbReference type="Proteomes" id="UP000671868">
    <property type="component" value="Chromosome"/>
</dbReference>
<evidence type="ECO:0000313" key="1">
    <source>
        <dbReference type="EMBL" id="QTP54679.1"/>
    </source>
</evidence>